<dbReference type="PANTHER" id="PTHR33799">
    <property type="entry name" value="PTS PERMEASE-RELATED-RELATED"/>
    <property type="match status" value="1"/>
</dbReference>
<sequence>MNTRLLIIAHEPLAHALRECALHVFPDCAADVQALDVPPDEAPEATLIAARALRAEQGGAPLLVLTDLVGATPSNVAQRLVDGVHSRLVAGVNLPMLLRAVSYRAEPLDALAARALAGGAQGVVPVAAPAAAQA</sequence>
<dbReference type="Pfam" id="PF03610">
    <property type="entry name" value="EIIA-man"/>
    <property type="match status" value="1"/>
</dbReference>
<evidence type="ECO:0000313" key="4">
    <source>
        <dbReference type="Proteomes" id="UP000237925"/>
    </source>
</evidence>
<dbReference type="PANTHER" id="PTHR33799:SF1">
    <property type="entry name" value="PTS SYSTEM MANNOSE-SPECIFIC EIIAB COMPONENT-RELATED"/>
    <property type="match status" value="1"/>
</dbReference>
<evidence type="ECO:0000256" key="1">
    <source>
        <dbReference type="ARBA" id="ARBA00022679"/>
    </source>
</evidence>
<reference evidence="3 4" key="1">
    <citation type="submission" date="2018-03" db="EMBL/GenBank/DDBJ databases">
        <title>Genome sequencing of Melaminivora sp.</title>
        <authorList>
            <person name="Kim S.-J."/>
            <person name="Heo J."/>
            <person name="Ahn J.-H."/>
            <person name="Kwon S.-W."/>
        </authorList>
    </citation>
    <scope>NUCLEOTIDE SEQUENCE [LARGE SCALE GENOMIC DNA]</scope>
    <source>
        <strain evidence="3 4">SC2-9</strain>
    </source>
</reference>
<gene>
    <name evidence="3" type="ORF">C6568_07545</name>
</gene>
<dbReference type="InterPro" id="IPR036662">
    <property type="entry name" value="PTS_EIIA_man-typ_sf"/>
</dbReference>
<dbReference type="GO" id="GO:0016020">
    <property type="term" value="C:membrane"/>
    <property type="evidence" value="ECO:0007669"/>
    <property type="project" value="InterPro"/>
</dbReference>
<accession>A0A2R3QBK3</accession>
<dbReference type="EMBL" id="CP027667">
    <property type="protein sequence ID" value="AVO49129.1"/>
    <property type="molecule type" value="Genomic_DNA"/>
</dbReference>
<dbReference type="GO" id="GO:0016740">
    <property type="term" value="F:transferase activity"/>
    <property type="evidence" value="ECO:0007669"/>
    <property type="project" value="UniProtKB-KW"/>
</dbReference>
<proteinExistence type="predicted"/>
<organism evidence="3 4">
    <name type="scientific">Melaminivora suipulveris</name>
    <dbReference type="NCBI Taxonomy" id="2109913"/>
    <lineage>
        <taxon>Bacteria</taxon>
        <taxon>Pseudomonadati</taxon>
        <taxon>Pseudomonadota</taxon>
        <taxon>Betaproteobacteria</taxon>
        <taxon>Burkholderiales</taxon>
        <taxon>Comamonadaceae</taxon>
        <taxon>Melaminivora</taxon>
    </lineage>
</organism>
<keyword evidence="1" id="KW-0808">Transferase</keyword>
<dbReference type="AlphaFoldDB" id="A0A2R3QBK3"/>
<evidence type="ECO:0000259" key="2">
    <source>
        <dbReference type="PROSITE" id="PS51096"/>
    </source>
</evidence>
<keyword evidence="4" id="KW-1185">Reference proteome</keyword>
<dbReference type="Gene3D" id="3.40.50.510">
    <property type="entry name" value="Phosphotransferase system, mannose-type IIA component"/>
    <property type="match status" value="1"/>
</dbReference>
<name>A0A2R3QBK3_9BURK</name>
<dbReference type="RefSeq" id="WP_106683564.1">
    <property type="nucleotide sequence ID" value="NZ_CP027667.1"/>
</dbReference>
<dbReference type="SUPFAM" id="SSF53062">
    <property type="entry name" value="PTS system fructose IIA component-like"/>
    <property type="match status" value="1"/>
</dbReference>
<dbReference type="OrthoDB" id="8795346at2"/>
<dbReference type="GO" id="GO:0009401">
    <property type="term" value="P:phosphoenolpyruvate-dependent sugar phosphotransferase system"/>
    <property type="evidence" value="ECO:0007669"/>
    <property type="project" value="InterPro"/>
</dbReference>
<protein>
    <submittedName>
        <fullName evidence="3">PTS fructose transporter subunit IIA</fullName>
    </submittedName>
</protein>
<dbReference type="Proteomes" id="UP000237925">
    <property type="component" value="Chromosome"/>
</dbReference>
<dbReference type="KEGG" id="mela:C6568_07545"/>
<dbReference type="InterPro" id="IPR051471">
    <property type="entry name" value="Bacterial_PTS_sugar_comp"/>
</dbReference>
<dbReference type="PROSITE" id="PS51096">
    <property type="entry name" value="PTS_EIIA_TYPE_4"/>
    <property type="match status" value="1"/>
</dbReference>
<feature type="domain" description="PTS EIIA type-4" evidence="2">
    <location>
        <begin position="2"/>
        <end position="123"/>
    </location>
</feature>
<dbReference type="InterPro" id="IPR004701">
    <property type="entry name" value="PTS_EIIA_man-typ"/>
</dbReference>
<evidence type="ECO:0000313" key="3">
    <source>
        <dbReference type="EMBL" id="AVO49129.1"/>
    </source>
</evidence>